<name>A0AAI9THY0_PENTH</name>
<dbReference type="Proteomes" id="UP001227192">
    <property type="component" value="Unassembled WGS sequence"/>
</dbReference>
<dbReference type="AlphaFoldDB" id="A0AAI9THY0"/>
<gene>
    <name evidence="1" type="ORF">VN97_g6254</name>
</gene>
<proteinExistence type="predicted"/>
<organism evidence="1 2">
    <name type="scientific">Penicillium thymicola</name>
    <dbReference type="NCBI Taxonomy" id="293382"/>
    <lineage>
        <taxon>Eukaryota</taxon>
        <taxon>Fungi</taxon>
        <taxon>Dikarya</taxon>
        <taxon>Ascomycota</taxon>
        <taxon>Pezizomycotina</taxon>
        <taxon>Eurotiomycetes</taxon>
        <taxon>Eurotiomycetidae</taxon>
        <taxon>Eurotiales</taxon>
        <taxon>Aspergillaceae</taxon>
        <taxon>Penicillium</taxon>
    </lineage>
</organism>
<evidence type="ECO:0000313" key="2">
    <source>
        <dbReference type="Proteomes" id="UP001227192"/>
    </source>
</evidence>
<keyword evidence="2" id="KW-1185">Reference proteome</keyword>
<comment type="caution">
    <text evidence="1">The sequence shown here is derived from an EMBL/GenBank/DDBJ whole genome shotgun (WGS) entry which is preliminary data.</text>
</comment>
<dbReference type="EMBL" id="LACB01000177">
    <property type="protein sequence ID" value="KAJ9487070.1"/>
    <property type="molecule type" value="Genomic_DNA"/>
</dbReference>
<evidence type="ECO:0000313" key="1">
    <source>
        <dbReference type="EMBL" id="KAJ9487070.1"/>
    </source>
</evidence>
<sequence>MLPSAIAIWTSELAPTPRLPQTGSLVIIGETVFPFQHTPPASFEKWHAFVYFDSNPASCLPNNQIKPPPLGFCGATHLDLESFVNTQPYRKSSC</sequence>
<reference evidence="1" key="2">
    <citation type="journal article" date="2016" name="Fungal Biol.">
        <title>Ochratoxin A production by Penicillium thymicola.</title>
        <authorList>
            <person name="Nguyen H.D.T."/>
            <person name="McMullin D.R."/>
            <person name="Ponomareva E."/>
            <person name="Riley R."/>
            <person name="Pomraning K.R."/>
            <person name="Baker S.E."/>
            <person name="Seifert K.A."/>
        </authorList>
    </citation>
    <scope>NUCLEOTIDE SEQUENCE</scope>
    <source>
        <strain evidence="1">DAOM 180753</strain>
    </source>
</reference>
<reference evidence="1" key="1">
    <citation type="submission" date="2015-06" db="EMBL/GenBank/DDBJ databases">
        <authorList>
            <person name="Nguyen H."/>
        </authorList>
    </citation>
    <scope>NUCLEOTIDE SEQUENCE</scope>
    <source>
        <strain evidence="1">DAOM 180753</strain>
    </source>
</reference>
<accession>A0AAI9THY0</accession>
<protein>
    <submittedName>
        <fullName evidence="1">Uncharacterized protein</fullName>
    </submittedName>
</protein>